<protein>
    <submittedName>
        <fullName evidence="2">Uncharacterized protein</fullName>
    </submittedName>
</protein>
<gene>
    <name evidence="2" type="ORF">TTRE_0000141201</name>
</gene>
<keyword evidence="1" id="KW-0175">Coiled coil</keyword>
<feature type="coiled-coil region" evidence="1">
    <location>
        <begin position="174"/>
        <end position="204"/>
    </location>
</feature>
<proteinExistence type="predicted"/>
<dbReference type="AlphaFoldDB" id="A0A077YZI2"/>
<evidence type="ECO:0000313" key="2">
    <source>
        <dbReference type="EMBL" id="CDW53149.1"/>
    </source>
</evidence>
<accession>A0A077YZI2</accession>
<dbReference type="EMBL" id="HG805842">
    <property type="protein sequence ID" value="CDW53149.1"/>
    <property type="molecule type" value="Genomic_DNA"/>
</dbReference>
<evidence type="ECO:0000313" key="3">
    <source>
        <dbReference type="Proteomes" id="UP000030665"/>
    </source>
</evidence>
<evidence type="ECO:0000256" key="1">
    <source>
        <dbReference type="SAM" id="Coils"/>
    </source>
</evidence>
<reference evidence="2" key="2">
    <citation type="submission" date="2014-03" db="EMBL/GenBank/DDBJ databases">
        <title>The whipworm genome and dual-species transcriptomics of an intimate host-pathogen interaction.</title>
        <authorList>
            <person name="Foth B.J."/>
            <person name="Tsai I.J."/>
            <person name="Reid A.J."/>
            <person name="Bancroft A.J."/>
            <person name="Nichol S."/>
            <person name="Tracey A."/>
            <person name="Holroyd N."/>
            <person name="Cotton J.A."/>
            <person name="Stanley E.J."/>
            <person name="Zarowiecki M."/>
            <person name="Liu J.Z."/>
            <person name="Huckvale T."/>
            <person name="Cooper P.J."/>
            <person name="Grencis R.K."/>
            <person name="Berriman M."/>
        </authorList>
    </citation>
    <scope>NUCLEOTIDE SEQUENCE [LARGE SCALE GENOMIC DNA]</scope>
</reference>
<reference evidence="2" key="1">
    <citation type="submission" date="2014-01" db="EMBL/GenBank/DDBJ databases">
        <authorList>
            <person name="Aslett M."/>
        </authorList>
    </citation>
    <scope>NUCLEOTIDE SEQUENCE</scope>
</reference>
<name>A0A077YZI2_TRITR</name>
<organism evidence="2 3">
    <name type="scientific">Trichuris trichiura</name>
    <name type="common">Whipworm</name>
    <name type="synonym">Trichocephalus trichiurus</name>
    <dbReference type="NCBI Taxonomy" id="36087"/>
    <lineage>
        <taxon>Eukaryota</taxon>
        <taxon>Metazoa</taxon>
        <taxon>Ecdysozoa</taxon>
        <taxon>Nematoda</taxon>
        <taxon>Enoplea</taxon>
        <taxon>Dorylaimia</taxon>
        <taxon>Trichinellida</taxon>
        <taxon>Trichuridae</taxon>
        <taxon>Trichuris</taxon>
    </lineage>
</organism>
<dbReference type="Proteomes" id="UP000030665">
    <property type="component" value="Unassembled WGS sequence"/>
</dbReference>
<sequence>MDEKEELSRSIVRRLNALGTFDHPAVAFLFVQQDRISTLKHATYPTLYSLIYALICQIQMLQPEQGAAFWPIVSRKEEVKFNSFYRQWHGTVRKYLPESLNSFLETWPSISSVKGCFEALERLSILAMLNRLAKQHLTIGAFGQTSLFETDWETLTAQEVDLKERQHLYLKGLISEQIVAKKKLQEEKERLDAAIKEKQDHLRKLMGCNESETNEALTLKAEKFIQGYKDFCDEFCKLVSPLERLEQRLDQCLATLREAEETDHKETCKEALPEVINKATVEDGSVDVLRLCEELKLNLASISVTEDGTGFKRVLESLQACQDVLLVQREKLLAVKDSLMREEEKLKPECSLEKDSVEASPANLLSQSVSYNN</sequence>
<keyword evidence="3" id="KW-1185">Reference proteome</keyword>